<evidence type="ECO:0000313" key="1">
    <source>
        <dbReference type="EMBL" id="HIQ90147.1"/>
    </source>
</evidence>
<reference evidence="1" key="1">
    <citation type="submission" date="2020-10" db="EMBL/GenBank/DDBJ databases">
        <authorList>
            <person name="Gilroy R."/>
        </authorList>
    </citation>
    <scope>NUCLEOTIDE SEQUENCE</scope>
    <source>
        <strain evidence="1">CHK147-3167</strain>
    </source>
</reference>
<organism evidence="1 2">
    <name type="scientific">Candidatus Coprosoma intestinipullorum</name>
    <dbReference type="NCBI Taxonomy" id="2840752"/>
    <lineage>
        <taxon>Bacteria</taxon>
        <taxon>Bacillati</taxon>
        <taxon>Bacillota</taxon>
        <taxon>Bacillota incertae sedis</taxon>
        <taxon>Candidatus Coprosoma</taxon>
    </lineage>
</organism>
<dbReference type="AlphaFoldDB" id="A0A9D0ZRH4"/>
<proteinExistence type="predicted"/>
<accession>A0A9D0ZRH4</accession>
<dbReference type="EMBL" id="DVFV01000020">
    <property type="protein sequence ID" value="HIQ90147.1"/>
    <property type="molecule type" value="Genomic_DNA"/>
</dbReference>
<name>A0A9D0ZRH4_9FIRM</name>
<gene>
    <name evidence="1" type="ORF">IAB27_00755</name>
</gene>
<sequence>MHFYELIQKQTKNKKTRIYVDMDGVIASYDIGKPYDFENKRPLTTNIKTLSKINNLENTELFILSICKKDSQIKEKNNWLDKYAPFFQKDNRIIISKESNPNLSSKELKLNYLKSLKTDNQIILIDDDNEIIKTIKDNAKNIILYQDSELID</sequence>
<reference evidence="1" key="2">
    <citation type="journal article" date="2021" name="PeerJ">
        <title>Extensive microbial diversity within the chicken gut microbiome revealed by metagenomics and culture.</title>
        <authorList>
            <person name="Gilroy R."/>
            <person name="Ravi A."/>
            <person name="Getino M."/>
            <person name="Pursley I."/>
            <person name="Horton D.L."/>
            <person name="Alikhan N.F."/>
            <person name="Baker D."/>
            <person name="Gharbi K."/>
            <person name="Hall N."/>
            <person name="Watson M."/>
            <person name="Adriaenssens E.M."/>
            <person name="Foster-Nyarko E."/>
            <person name="Jarju S."/>
            <person name="Secka A."/>
            <person name="Antonio M."/>
            <person name="Oren A."/>
            <person name="Chaudhuri R.R."/>
            <person name="La Ragione R."/>
            <person name="Hildebrand F."/>
            <person name="Pallen M.J."/>
        </authorList>
    </citation>
    <scope>NUCLEOTIDE SEQUENCE</scope>
    <source>
        <strain evidence="1">CHK147-3167</strain>
    </source>
</reference>
<dbReference type="InterPro" id="IPR023214">
    <property type="entry name" value="HAD_sf"/>
</dbReference>
<evidence type="ECO:0000313" key="2">
    <source>
        <dbReference type="Proteomes" id="UP000886786"/>
    </source>
</evidence>
<dbReference type="Proteomes" id="UP000886786">
    <property type="component" value="Unassembled WGS sequence"/>
</dbReference>
<protein>
    <submittedName>
        <fullName evidence="1">Uncharacterized protein</fullName>
    </submittedName>
</protein>
<comment type="caution">
    <text evidence="1">The sequence shown here is derived from an EMBL/GenBank/DDBJ whole genome shotgun (WGS) entry which is preliminary data.</text>
</comment>
<dbReference type="Gene3D" id="3.40.50.1000">
    <property type="entry name" value="HAD superfamily/HAD-like"/>
    <property type="match status" value="1"/>
</dbReference>